<name>A0A858R5D9_9PROT</name>
<dbReference type="InterPro" id="IPR007711">
    <property type="entry name" value="HigB-1"/>
</dbReference>
<dbReference type="InterPro" id="IPR035093">
    <property type="entry name" value="RelE/ParE_toxin_dom_sf"/>
</dbReference>
<evidence type="ECO:0000313" key="1">
    <source>
        <dbReference type="EMBL" id="QJE72594.1"/>
    </source>
</evidence>
<keyword evidence="2" id="KW-1185">Reference proteome</keyword>
<reference evidence="1" key="1">
    <citation type="submission" date="2020-04" db="EMBL/GenBank/DDBJ databases">
        <title>A desert anoxygenic phototrophic bacterium fixes CO2 using RubisCO under aerobic conditions.</title>
        <authorList>
            <person name="Tang K."/>
        </authorList>
    </citation>
    <scope>NUCLEOTIDE SEQUENCE [LARGE SCALE GENOMIC DNA]</scope>
    <source>
        <strain evidence="1">MIMtkB3</strain>
    </source>
</reference>
<gene>
    <name evidence="1" type="ORF">HHL28_05315</name>
</gene>
<sequence>MIKSAADKRTAKFLKGERVPEFQAVEKQLTRRLTILGEATSIEDLMLLPSNRFEALGGDRKGQFSIRVNDRWRICFTFLDGDAHDVEIVDYH</sequence>
<dbReference type="AlphaFoldDB" id="A0A858R5D9"/>
<evidence type="ECO:0000313" key="2">
    <source>
        <dbReference type="Proteomes" id="UP000501891"/>
    </source>
</evidence>
<dbReference type="PANTHER" id="PTHR40266">
    <property type="entry name" value="TOXIN HIGB-1"/>
    <property type="match status" value="1"/>
</dbReference>
<dbReference type="SUPFAM" id="SSF143011">
    <property type="entry name" value="RelE-like"/>
    <property type="match status" value="1"/>
</dbReference>
<dbReference type="Gene3D" id="3.30.2310.20">
    <property type="entry name" value="RelE-like"/>
    <property type="match status" value="1"/>
</dbReference>
<dbReference type="EMBL" id="CP051775">
    <property type="protein sequence ID" value="QJE72594.1"/>
    <property type="molecule type" value="Genomic_DNA"/>
</dbReference>
<accession>A0A858R5D9</accession>
<dbReference type="PANTHER" id="PTHR40266:SF2">
    <property type="entry name" value="TOXIN HIGB-1"/>
    <property type="match status" value="1"/>
</dbReference>
<organism evidence="1 2">
    <name type="scientific">Aerophototrophica crusticola</name>
    <dbReference type="NCBI Taxonomy" id="1709002"/>
    <lineage>
        <taxon>Bacteria</taxon>
        <taxon>Pseudomonadati</taxon>
        <taxon>Pseudomonadota</taxon>
        <taxon>Alphaproteobacteria</taxon>
        <taxon>Rhodospirillales</taxon>
        <taxon>Rhodospirillaceae</taxon>
        <taxon>Aerophototrophica</taxon>
    </lineage>
</organism>
<dbReference type="Proteomes" id="UP000501891">
    <property type="component" value="Chromosome"/>
</dbReference>
<dbReference type="Pfam" id="PF05015">
    <property type="entry name" value="HigB-like_toxin"/>
    <property type="match status" value="1"/>
</dbReference>
<protein>
    <submittedName>
        <fullName evidence="1">Type II toxin-antitoxin system RelE/ParE family toxin</fullName>
    </submittedName>
</protein>
<dbReference type="KEGG" id="acru:HHL28_05315"/>
<proteinExistence type="predicted"/>